<reference evidence="2 3" key="2">
    <citation type="journal article" date="2015" name="Stand. Genomic Sci.">
        <title>Draft genome sequence of Cellulomonas carbonis T26(T) and comparative analysis of six Cellulomonas genomes.</title>
        <authorList>
            <person name="Zhuang W."/>
            <person name="Zhang S."/>
            <person name="Xia X."/>
            <person name="Wang G."/>
        </authorList>
    </citation>
    <scope>NUCLEOTIDE SEQUENCE [LARGE SCALE GENOMIC DNA]</scope>
    <source>
        <strain evidence="2 3">T26</strain>
    </source>
</reference>
<evidence type="ECO:0008006" key="4">
    <source>
        <dbReference type="Google" id="ProtNLM"/>
    </source>
</evidence>
<comment type="caution">
    <text evidence="2">The sequence shown here is derived from an EMBL/GenBank/DDBJ whole genome shotgun (WGS) entry which is preliminary data.</text>
</comment>
<dbReference type="Pfam" id="PF18986">
    <property type="entry name" value="DUF5719"/>
    <property type="match status" value="1"/>
</dbReference>
<evidence type="ECO:0000313" key="2">
    <source>
        <dbReference type="EMBL" id="KGM09419.1"/>
    </source>
</evidence>
<evidence type="ECO:0000256" key="1">
    <source>
        <dbReference type="SAM" id="MobiDB-lite"/>
    </source>
</evidence>
<dbReference type="OrthoDB" id="3264966at2"/>
<accession>A0A0A0BQN1</accession>
<feature type="region of interest" description="Disordered" evidence="1">
    <location>
        <begin position="1"/>
        <end position="27"/>
    </location>
</feature>
<proteinExistence type="predicted"/>
<gene>
    <name evidence="2" type="ORF">N868_02230</name>
</gene>
<dbReference type="EMBL" id="AXCY01000098">
    <property type="protein sequence ID" value="KGM09419.1"/>
    <property type="molecule type" value="Genomic_DNA"/>
</dbReference>
<evidence type="ECO:0000313" key="3">
    <source>
        <dbReference type="Proteomes" id="UP000029839"/>
    </source>
</evidence>
<organism evidence="2 3">
    <name type="scientific">Cellulomonas carbonis T26</name>
    <dbReference type="NCBI Taxonomy" id="947969"/>
    <lineage>
        <taxon>Bacteria</taxon>
        <taxon>Bacillati</taxon>
        <taxon>Actinomycetota</taxon>
        <taxon>Actinomycetes</taxon>
        <taxon>Micrococcales</taxon>
        <taxon>Cellulomonadaceae</taxon>
        <taxon>Cellulomonas</taxon>
    </lineage>
</organism>
<name>A0A0A0BQN1_9CELL</name>
<sequence length="551" mass="54709">MTDETPPTAPTAPAAGTSGTRAEVQSFRPRVGAARRVARAAAHAGAALLVLGVAAGVAVLDESVDRPAPVEAGADAVSVPPAAVRLVCPGGVRLPTEPVPGEDVSYDAQFDPSPEDAVERLVAVLDGAGDAGVGPIGGDTTGLDVAEDAGEATLEDVDGGSVLEVVPEDVVVAAGVVTASVGSGDLRGITAAGCVRPAAEQWLVGGGTSVGSSARLVLQNPGRTAASVEVDLWGPAGPVELAGAPEFLVPAGSERVVLLEGVAADQRRVVVRVTASGGLVGAYVQDSELRGLVPAGVDHVVPGAAPSTRQVVPGIDVPTTEVEGADPALLRLLAPEAGTTARISLVGPEGVVRLPGAEEVRLEAGTVLDVPLGGLAQGGYTAVVEADEPVVAAAMVTRGRSVGRTDGVRTDPVDRAWAASVRPGGTSAVALPSDVPGRLVLGVVEGDGPRVVEVGVRLLSTGGGVVAEGTVTLTEGRSTTVGRAELLELVTGEEAAADDVGRVAGVVVGTDDERVAWASVLTAPLPTGDVVSVIVPTPALESRTEVAVALR</sequence>
<dbReference type="RefSeq" id="WP_043608733.1">
    <property type="nucleotide sequence ID" value="NZ_AXCY01000098.1"/>
</dbReference>
<reference evidence="2 3" key="1">
    <citation type="submission" date="2013-08" db="EMBL/GenBank/DDBJ databases">
        <title>Genome sequencing of Cellulomonas carbonis T26.</title>
        <authorList>
            <person name="Chen F."/>
            <person name="Li Y."/>
            <person name="Wang G."/>
        </authorList>
    </citation>
    <scope>NUCLEOTIDE SEQUENCE [LARGE SCALE GENOMIC DNA]</scope>
    <source>
        <strain evidence="2 3">T26</strain>
    </source>
</reference>
<dbReference type="InterPro" id="IPR043777">
    <property type="entry name" value="DUF5719"/>
</dbReference>
<keyword evidence="3" id="KW-1185">Reference proteome</keyword>
<dbReference type="Proteomes" id="UP000029839">
    <property type="component" value="Unassembled WGS sequence"/>
</dbReference>
<protein>
    <recommendedName>
        <fullName evidence="4">Large extracellular alpha-helical protein</fullName>
    </recommendedName>
</protein>
<dbReference type="AlphaFoldDB" id="A0A0A0BQN1"/>